<reference evidence="11" key="1">
    <citation type="submission" date="2009-12" db="EMBL/GenBank/DDBJ databases">
        <title>Complete sequence of Treponema primitia strain ZAS-2.</title>
        <authorList>
            <person name="Tetu S.G."/>
            <person name="Matson E."/>
            <person name="Ren Q."/>
            <person name="Seshadri R."/>
            <person name="Elbourne L."/>
            <person name="Hassan K.A."/>
            <person name="Durkin A."/>
            <person name="Radune D."/>
            <person name="Mohamoud Y."/>
            <person name="Shay R."/>
            <person name="Jin S."/>
            <person name="Zhang X."/>
            <person name="Lucey K."/>
            <person name="Ballor N.R."/>
            <person name="Ottesen E."/>
            <person name="Rosenthal R."/>
            <person name="Allen A."/>
            <person name="Leadbetter J.R."/>
            <person name="Paulsen I.T."/>
        </authorList>
    </citation>
    <scope>NUCLEOTIDE SEQUENCE [LARGE SCALE GENOMIC DNA]</scope>
    <source>
        <strain evidence="11">ATCC BAA-887 / DSM 12427 / ZAS-2</strain>
    </source>
</reference>
<dbReference type="HAMAP" id="MF_00106">
    <property type="entry name" value="UxuA"/>
    <property type="match status" value="1"/>
</dbReference>
<dbReference type="InterPro" id="IPR036237">
    <property type="entry name" value="Xyl_isomerase-like_sf"/>
</dbReference>
<keyword evidence="7 9" id="KW-0464">Manganese</keyword>
<dbReference type="PIRSF" id="PIRSF016049">
    <property type="entry name" value="Man_dehyd"/>
    <property type="match status" value="1"/>
</dbReference>
<evidence type="ECO:0000256" key="5">
    <source>
        <dbReference type="ARBA" id="ARBA00012927"/>
    </source>
</evidence>
<dbReference type="PANTHER" id="PTHR30387:SF2">
    <property type="entry name" value="MANNONATE DEHYDRATASE"/>
    <property type="match status" value="1"/>
</dbReference>
<evidence type="ECO:0000313" key="10">
    <source>
        <dbReference type="EMBL" id="AEF84348.1"/>
    </source>
</evidence>
<dbReference type="PANTHER" id="PTHR30387">
    <property type="entry name" value="MANNONATE DEHYDRATASE"/>
    <property type="match status" value="1"/>
</dbReference>
<dbReference type="NCBIfam" id="NF003027">
    <property type="entry name" value="PRK03906.1"/>
    <property type="match status" value="1"/>
</dbReference>
<protein>
    <recommendedName>
        <fullName evidence="5 9">Mannonate dehydratase</fullName>
        <ecNumber evidence="5 9">4.2.1.8</ecNumber>
    </recommendedName>
    <alternativeName>
        <fullName evidence="9">D-mannonate hydro-lyase</fullName>
    </alternativeName>
</protein>
<dbReference type="EC" id="4.2.1.8" evidence="5 9"/>
<reference evidence="10 11" key="2">
    <citation type="journal article" date="2011" name="ISME J.">
        <title>RNA-seq reveals cooperative metabolic interactions between two termite-gut spirochete species in co-culture.</title>
        <authorList>
            <person name="Rosenthal A.Z."/>
            <person name="Matson E.G."/>
            <person name="Eldar A."/>
            <person name="Leadbetter J.R."/>
        </authorList>
    </citation>
    <scope>NUCLEOTIDE SEQUENCE [LARGE SCALE GENOMIC DNA]</scope>
    <source>
        <strain evidence="11">ATCC BAA-887 / DSM 12427 / ZAS-2</strain>
    </source>
</reference>
<dbReference type="Proteomes" id="UP000009223">
    <property type="component" value="Chromosome"/>
</dbReference>
<dbReference type="eggNOG" id="COG1312">
    <property type="taxonomic scope" value="Bacteria"/>
</dbReference>
<keyword evidence="11" id="KW-1185">Reference proteome</keyword>
<dbReference type="Gene3D" id="3.20.20.150">
    <property type="entry name" value="Divalent-metal-dependent TIM barrel enzymes"/>
    <property type="match status" value="1"/>
</dbReference>
<evidence type="ECO:0000256" key="1">
    <source>
        <dbReference type="ARBA" id="ARBA00001794"/>
    </source>
</evidence>
<proteinExistence type="inferred from homology"/>
<evidence type="ECO:0000256" key="7">
    <source>
        <dbReference type="ARBA" id="ARBA00023211"/>
    </source>
</evidence>
<dbReference type="RefSeq" id="WP_015709433.1">
    <property type="nucleotide sequence ID" value="NC_015578.1"/>
</dbReference>
<evidence type="ECO:0000256" key="2">
    <source>
        <dbReference type="ARBA" id="ARBA00002713"/>
    </source>
</evidence>
<dbReference type="GO" id="GO:0042840">
    <property type="term" value="P:D-glucuronate catabolic process"/>
    <property type="evidence" value="ECO:0007669"/>
    <property type="project" value="TreeGrafter"/>
</dbReference>
<evidence type="ECO:0000256" key="3">
    <source>
        <dbReference type="ARBA" id="ARBA00004892"/>
    </source>
</evidence>
<name>F5YKQ1_TREPZ</name>
<comment type="catalytic activity">
    <reaction evidence="1 9">
        <text>D-mannonate = 2-dehydro-3-deoxy-D-gluconate + H2O</text>
        <dbReference type="Rhea" id="RHEA:20097"/>
        <dbReference type="ChEBI" id="CHEBI:15377"/>
        <dbReference type="ChEBI" id="CHEBI:17767"/>
        <dbReference type="ChEBI" id="CHEBI:57990"/>
        <dbReference type="EC" id="4.2.1.8"/>
    </reaction>
</comment>
<dbReference type="EMBL" id="CP001843">
    <property type="protein sequence ID" value="AEF84348.1"/>
    <property type="molecule type" value="Genomic_DNA"/>
</dbReference>
<comment type="pathway">
    <text evidence="3 9">Carbohydrate metabolism; pentose and glucuronate interconversion.</text>
</comment>
<dbReference type="UniPathway" id="UPA00246"/>
<dbReference type="HOGENOM" id="CLU_058621_1_0_12"/>
<dbReference type="NCBIfam" id="TIGR00695">
    <property type="entry name" value="uxuA"/>
    <property type="match status" value="1"/>
</dbReference>
<dbReference type="GO" id="GO:0030145">
    <property type="term" value="F:manganese ion binding"/>
    <property type="evidence" value="ECO:0007669"/>
    <property type="project" value="TreeGrafter"/>
</dbReference>
<dbReference type="GO" id="GO:0008927">
    <property type="term" value="F:mannonate dehydratase activity"/>
    <property type="evidence" value="ECO:0007669"/>
    <property type="project" value="UniProtKB-UniRule"/>
</dbReference>
<dbReference type="GO" id="GO:0008198">
    <property type="term" value="F:ferrous iron binding"/>
    <property type="evidence" value="ECO:0007669"/>
    <property type="project" value="TreeGrafter"/>
</dbReference>
<dbReference type="Pfam" id="PF03786">
    <property type="entry name" value="UxuA"/>
    <property type="match status" value="1"/>
</dbReference>
<evidence type="ECO:0000313" key="11">
    <source>
        <dbReference type="Proteomes" id="UP000009223"/>
    </source>
</evidence>
<evidence type="ECO:0000256" key="8">
    <source>
        <dbReference type="ARBA" id="ARBA00023239"/>
    </source>
</evidence>
<sequence length="355" mass="39612">MQMTMRWFGTGYDSVKLEYIRQVPGVTGIITTLYGALPGEVWEKEAIAALKAEVETAGLSIAGIESVNIHDAIKTGSPDRDRYIDNYIVTLERLGEAGIHLVCYNFMPVFDWTRTDLSRKRDDGSTTMAYDQKIIDTIDPAAMTNSINAQSKGYVMAGWEPERLGHLKELFEMYQGVDGEKLFGNLQYFLNRIMPVCDKYGINMAIHPDDPAWSVFGLPRIVGAKDQLLRLIKAVDNPHNGVTLCTGSLGTNPKNDIPDIITALKGRIHFAHVRNLRHNSPGDFEESAHLSRDGSLDLFQIIKALYDIGFDGPIRPDHGRAIWGEVSMPGYGLYDRALGATYLNGLWEAIEKMSR</sequence>
<evidence type="ECO:0000256" key="9">
    <source>
        <dbReference type="HAMAP-Rule" id="MF_00106"/>
    </source>
</evidence>
<dbReference type="KEGG" id="tpi:TREPR_0591"/>
<evidence type="ECO:0000256" key="4">
    <source>
        <dbReference type="ARBA" id="ARBA00007389"/>
    </source>
</evidence>
<comment type="similarity">
    <text evidence="4 9">Belongs to the mannonate dehydratase family.</text>
</comment>
<dbReference type="InterPro" id="IPR004628">
    <property type="entry name" value="Man_deHydtase"/>
</dbReference>
<dbReference type="AlphaFoldDB" id="F5YKQ1"/>
<accession>F5YKQ1</accession>
<gene>
    <name evidence="9 10" type="primary">uxuA</name>
    <name evidence="10" type="ordered locus">TREPR_0591</name>
</gene>
<keyword evidence="6 9" id="KW-0408">Iron</keyword>
<comment type="function">
    <text evidence="2 9">Catalyzes the dehydration of D-mannonate.</text>
</comment>
<comment type="cofactor">
    <cofactor evidence="9">
        <name>Fe(2+)</name>
        <dbReference type="ChEBI" id="CHEBI:29033"/>
    </cofactor>
    <cofactor evidence="9">
        <name>Mn(2+)</name>
        <dbReference type="ChEBI" id="CHEBI:29035"/>
    </cofactor>
</comment>
<keyword evidence="8 9" id="KW-0456">Lyase</keyword>
<evidence type="ECO:0000256" key="6">
    <source>
        <dbReference type="ARBA" id="ARBA00023004"/>
    </source>
</evidence>
<dbReference type="SUPFAM" id="SSF51658">
    <property type="entry name" value="Xylose isomerase-like"/>
    <property type="match status" value="1"/>
</dbReference>
<dbReference type="OrthoDB" id="9780250at2"/>
<organism evidence="10 11">
    <name type="scientific">Treponema primitia (strain ATCC BAA-887 / DSM 12427 / ZAS-2)</name>
    <dbReference type="NCBI Taxonomy" id="545694"/>
    <lineage>
        <taxon>Bacteria</taxon>
        <taxon>Pseudomonadati</taxon>
        <taxon>Spirochaetota</taxon>
        <taxon>Spirochaetia</taxon>
        <taxon>Spirochaetales</taxon>
        <taxon>Treponemataceae</taxon>
        <taxon>Treponema</taxon>
    </lineage>
</organism>
<dbReference type="STRING" id="545694.TREPR_0591"/>